<evidence type="ECO:0000313" key="1">
    <source>
        <dbReference type="EMBL" id="SFO24691.1"/>
    </source>
</evidence>
<dbReference type="STRING" id="913024.SAMN05421741_12936"/>
<dbReference type="EMBL" id="FOVI01000029">
    <property type="protein sequence ID" value="SFO24691.1"/>
    <property type="molecule type" value="Genomic_DNA"/>
</dbReference>
<name>A0A1I5FN65_9FLAO</name>
<dbReference type="InterPro" id="IPR025361">
    <property type="entry name" value="DUF4265"/>
</dbReference>
<dbReference type="Pfam" id="PF14085">
    <property type="entry name" value="DUF4265"/>
    <property type="match status" value="1"/>
</dbReference>
<evidence type="ECO:0008006" key="3">
    <source>
        <dbReference type="Google" id="ProtNLM"/>
    </source>
</evidence>
<organism evidence="1 2">
    <name type="scientific">Paenimyroides ummariense</name>
    <dbReference type="NCBI Taxonomy" id="913024"/>
    <lineage>
        <taxon>Bacteria</taxon>
        <taxon>Pseudomonadati</taxon>
        <taxon>Bacteroidota</taxon>
        <taxon>Flavobacteriia</taxon>
        <taxon>Flavobacteriales</taxon>
        <taxon>Flavobacteriaceae</taxon>
        <taxon>Paenimyroides</taxon>
    </lineage>
</organism>
<sequence>MPSFNSEKIFVRYFSNVLDEIVVETLWAETIDVEKGLYKIDNIPFYGPEFSSDDIVFAEFDDDEERITYRNVVEYSGNSTIQVIVIDEKLNIEVLRNEFKELGCETEGTGSNYFVMEVLFNNSYSTIYKKLSELESAGKISFAEANISQKHLNEK</sequence>
<accession>A0A1I5FN65</accession>
<dbReference type="Proteomes" id="UP000199036">
    <property type="component" value="Unassembled WGS sequence"/>
</dbReference>
<dbReference type="AlphaFoldDB" id="A0A1I5FN65"/>
<gene>
    <name evidence="1" type="ORF">SAMN05421741_12936</name>
</gene>
<protein>
    <recommendedName>
        <fullName evidence="3">DUF4265 domain-containing protein</fullName>
    </recommendedName>
</protein>
<keyword evidence="2" id="KW-1185">Reference proteome</keyword>
<dbReference type="OrthoDB" id="1030945at2"/>
<evidence type="ECO:0000313" key="2">
    <source>
        <dbReference type="Proteomes" id="UP000199036"/>
    </source>
</evidence>
<proteinExistence type="predicted"/>
<reference evidence="2" key="1">
    <citation type="submission" date="2016-10" db="EMBL/GenBank/DDBJ databases">
        <authorList>
            <person name="Varghese N."/>
            <person name="Submissions S."/>
        </authorList>
    </citation>
    <scope>NUCLEOTIDE SEQUENCE [LARGE SCALE GENOMIC DNA]</scope>
    <source>
        <strain evidence="2">DS-12</strain>
    </source>
</reference>